<organism evidence="2 3">
    <name type="scientific">Trichinella nativa</name>
    <dbReference type="NCBI Taxonomy" id="6335"/>
    <lineage>
        <taxon>Eukaryota</taxon>
        <taxon>Metazoa</taxon>
        <taxon>Ecdysozoa</taxon>
        <taxon>Nematoda</taxon>
        <taxon>Enoplea</taxon>
        <taxon>Dorylaimia</taxon>
        <taxon>Trichinellida</taxon>
        <taxon>Trichinellidae</taxon>
        <taxon>Trichinella</taxon>
    </lineage>
</organism>
<proteinExistence type="predicted"/>
<feature type="chain" id="PRO_5006881436" evidence="1">
    <location>
        <begin position="23"/>
        <end position="232"/>
    </location>
</feature>
<keyword evidence="3" id="KW-1185">Reference proteome</keyword>
<evidence type="ECO:0000313" key="2">
    <source>
        <dbReference type="EMBL" id="KRZ53434.1"/>
    </source>
</evidence>
<protein>
    <submittedName>
        <fullName evidence="2">Uncharacterized protein</fullName>
    </submittedName>
</protein>
<accession>A0A0V1L1I9</accession>
<evidence type="ECO:0000256" key="1">
    <source>
        <dbReference type="SAM" id="SignalP"/>
    </source>
</evidence>
<name>A0A0V1L1I9_9BILA</name>
<feature type="signal peptide" evidence="1">
    <location>
        <begin position="1"/>
        <end position="22"/>
    </location>
</feature>
<comment type="caution">
    <text evidence="2">The sequence shown here is derived from an EMBL/GenBank/DDBJ whole genome shotgun (WGS) entry which is preliminary data.</text>
</comment>
<dbReference type="EMBL" id="JYDW01000165">
    <property type="protein sequence ID" value="KRZ53434.1"/>
    <property type="molecule type" value="Genomic_DNA"/>
</dbReference>
<dbReference type="Proteomes" id="UP000054721">
    <property type="component" value="Unassembled WGS sequence"/>
</dbReference>
<gene>
    <name evidence="2" type="ORF">T02_3516</name>
</gene>
<sequence length="232" mass="26434">MTHGGSAIWQITVSHFWAATRTTVVTLANLFLPSNKQVSSEAQWIEADMNLISFCTLSAELRIDPTLAQEWFVHANAIRAQAIIRLPKRVSLKVFGIDDATVLHKLISRSGKQWKISDLVRIGVRQFEPRKPSCWCFTRIEKSLEDAATSSCRALKLYDYHKLLLSPSFSELFMNCRSPRLCLCTDWSLDIATTSPSIVHLKEKLILRLPSFATLMYEKEKESRSTRCQTGR</sequence>
<evidence type="ECO:0000313" key="3">
    <source>
        <dbReference type="Proteomes" id="UP000054721"/>
    </source>
</evidence>
<dbReference type="AlphaFoldDB" id="A0A0V1L1I9"/>
<keyword evidence="1" id="KW-0732">Signal</keyword>
<reference evidence="2 3" key="1">
    <citation type="submission" date="2015-05" db="EMBL/GenBank/DDBJ databases">
        <title>Evolution of Trichinella species and genotypes.</title>
        <authorList>
            <person name="Korhonen P.K."/>
            <person name="Edoardo P."/>
            <person name="Giuseppe L.R."/>
            <person name="Gasser R.B."/>
        </authorList>
    </citation>
    <scope>NUCLEOTIDE SEQUENCE [LARGE SCALE GENOMIC DNA]</scope>
    <source>
        <strain evidence="2">ISS10</strain>
    </source>
</reference>